<accession>A0ACA9PTW9</accession>
<reference evidence="1" key="1">
    <citation type="submission" date="2021-06" db="EMBL/GenBank/DDBJ databases">
        <authorList>
            <person name="Kallberg Y."/>
            <person name="Tangrot J."/>
            <person name="Rosling A."/>
        </authorList>
    </citation>
    <scope>NUCLEOTIDE SEQUENCE</scope>
    <source>
        <strain evidence="1">MA461A</strain>
    </source>
</reference>
<evidence type="ECO:0000313" key="1">
    <source>
        <dbReference type="EMBL" id="CAG8724372.1"/>
    </source>
</evidence>
<evidence type="ECO:0000313" key="2">
    <source>
        <dbReference type="Proteomes" id="UP000789920"/>
    </source>
</evidence>
<organism evidence="1 2">
    <name type="scientific">Racocetra persica</name>
    <dbReference type="NCBI Taxonomy" id="160502"/>
    <lineage>
        <taxon>Eukaryota</taxon>
        <taxon>Fungi</taxon>
        <taxon>Fungi incertae sedis</taxon>
        <taxon>Mucoromycota</taxon>
        <taxon>Glomeromycotina</taxon>
        <taxon>Glomeromycetes</taxon>
        <taxon>Diversisporales</taxon>
        <taxon>Gigasporaceae</taxon>
        <taxon>Racocetra</taxon>
    </lineage>
</organism>
<proteinExistence type="predicted"/>
<feature type="non-terminal residue" evidence="1">
    <location>
        <position position="1"/>
    </location>
</feature>
<sequence length="99" mass="11208">DKYNSFPTSIEVATNMISISNNATKFAACKFCCKLYNIKDISTKKAGQNLKILRCIHVELPNYINISRRVSFNAILSKKVKVKDSIVRKPISIYPVINL</sequence>
<comment type="caution">
    <text evidence="1">The sequence shown here is derived from an EMBL/GenBank/DDBJ whole genome shotgun (WGS) entry which is preliminary data.</text>
</comment>
<protein>
    <submittedName>
        <fullName evidence="1">11010_t:CDS:1</fullName>
    </submittedName>
</protein>
<keyword evidence="2" id="KW-1185">Reference proteome</keyword>
<dbReference type="EMBL" id="CAJVQC010023903">
    <property type="protein sequence ID" value="CAG8724372.1"/>
    <property type="molecule type" value="Genomic_DNA"/>
</dbReference>
<gene>
    <name evidence="1" type="ORF">RPERSI_LOCUS11573</name>
</gene>
<name>A0ACA9PTW9_9GLOM</name>
<dbReference type="Proteomes" id="UP000789920">
    <property type="component" value="Unassembled WGS sequence"/>
</dbReference>